<name>A0A3P8BFB4_HELPZ</name>
<dbReference type="EMBL" id="UZAH01031539">
    <property type="protein sequence ID" value="VDP16150.1"/>
    <property type="molecule type" value="Genomic_DNA"/>
</dbReference>
<dbReference type="OrthoDB" id="5855736at2759"/>
<feature type="chain" id="PRO_5044596660" evidence="3">
    <location>
        <begin position="20"/>
        <end position="345"/>
    </location>
</feature>
<dbReference type="WBParaSite" id="HPBE_0001968101-mRNA-1">
    <property type="protein sequence ID" value="HPBE_0001968101-mRNA-1"/>
    <property type="gene ID" value="HPBE_0001968101"/>
</dbReference>
<evidence type="ECO:0000256" key="1">
    <source>
        <dbReference type="SAM" id="MobiDB-lite"/>
    </source>
</evidence>
<organism evidence="4">
    <name type="scientific">Heligmosomoides polygyrus</name>
    <name type="common">Parasitic roundworm</name>
    <dbReference type="NCBI Taxonomy" id="6339"/>
    <lineage>
        <taxon>Eukaryota</taxon>
        <taxon>Metazoa</taxon>
        <taxon>Ecdysozoa</taxon>
        <taxon>Nematoda</taxon>
        <taxon>Chromadorea</taxon>
        <taxon>Rhabditida</taxon>
        <taxon>Rhabditina</taxon>
        <taxon>Rhabditomorpha</taxon>
        <taxon>Strongyloidea</taxon>
        <taxon>Heligmosomidae</taxon>
        <taxon>Heligmosomoides</taxon>
    </lineage>
</organism>
<keyword evidence="3" id="KW-0732">Signal</keyword>
<proteinExistence type="predicted"/>
<dbReference type="AlphaFoldDB" id="A0A3P8BFB4"/>
<feature type="region of interest" description="Disordered" evidence="1">
    <location>
        <begin position="265"/>
        <end position="345"/>
    </location>
</feature>
<evidence type="ECO:0000313" key="6">
    <source>
        <dbReference type="WBParaSite" id="HPBE_0001968101-mRNA-1"/>
    </source>
</evidence>
<dbReference type="Proteomes" id="UP000050761">
    <property type="component" value="Unassembled WGS sequence"/>
</dbReference>
<feature type="signal peptide" evidence="3">
    <location>
        <begin position="1"/>
        <end position="19"/>
    </location>
</feature>
<protein>
    <submittedName>
        <fullName evidence="6">Transmembrane protein</fullName>
    </submittedName>
</protein>
<feature type="compositionally biased region" description="Low complexity" evidence="1">
    <location>
        <begin position="178"/>
        <end position="192"/>
    </location>
</feature>
<feature type="region of interest" description="Disordered" evidence="1">
    <location>
        <begin position="157"/>
        <end position="192"/>
    </location>
</feature>
<keyword evidence="2" id="KW-0812">Transmembrane</keyword>
<gene>
    <name evidence="4" type="ORF">HPBE_LOCUS19680</name>
</gene>
<feature type="compositionally biased region" description="Polar residues" evidence="1">
    <location>
        <begin position="299"/>
        <end position="321"/>
    </location>
</feature>
<accession>A0A3P8BFB4</accession>
<reference evidence="6" key="2">
    <citation type="submission" date="2019-09" db="UniProtKB">
        <authorList>
            <consortium name="WormBaseParasite"/>
        </authorList>
    </citation>
    <scope>IDENTIFICATION</scope>
</reference>
<evidence type="ECO:0000256" key="2">
    <source>
        <dbReference type="SAM" id="Phobius"/>
    </source>
</evidence>
<feature type="transmembrane region" description="Helical" evidence="2">
    <location>
        <begin position="219"/>
        <end position="239"/>
    </location>
</feature>
<reference evidence="4 5" key="1">
    <citation type="submission" date="2018-11" db="EMBL/GenBank/DDBJ databases">
        <authorList>
            <consortium name="Pathogen Informatics"/>
        </authorList>
    </citation>
    <scope>NUCLEOTIDE SEQUENCE [LARGE SCALE GENOMIC DNA]</scope>
</reference>
<evidence type="ECO:0000256" key="3">
    <source>
        <dbReference type="SAM" id="SignalP"/>
    </source>
</evidence>
<sequence length="345" mass="37483">MPSWRHLLLLVVIVDVTSAGLKNVVVVQNFNLKTAVAAEISCSNIKSVLVEGRAVGSYSCAGATTTTNNTQSGMWIVVETQTVIPKDKTVSWRIEYTTGYLASSFTVDKALYKPLSSTVSLPVSISTKALSLLSNRVPSGQDDKNITVTTIASSEITTLKPTTESKAPEPSKAPTKPPTSEAPTPEPTTKPTTVAVNVTVGYIQFQTGKENLQNQYTQAVVTAVIEGLLLGAILFVFLFKCYQRSKLRTAGMYPTRNDFQKYKYSAGSSDARPEIPSYRSQDSQPPLRLDSLTPRPAQQVVTPTLMPDSSRTLSPPVTTVQPAPLNYWPDQPQPQPVKNIMDSDL</sequence>
<keyword evidence="2" id="KW-0472">Membrane</keyword>
<keyword evidence="5" id="KW-1185">Reference proteome</keyword>
<keyword evidence="2" id="KW-1133">Transmembrane helix</keyword>
<evidence type="ECO:0000313" key="5">
    <source>
        <dbReference type="Proteomes" id="UP000050761"/>
    </source>
</evidence>
<evidence type="ECO:0000313" key="4">
    <source>
        <dbReference type="EMBL" id="VDP16150.1"/>
    </source>
</evidence>